<organism evidence="1 2">
    <name type="scientific">Klebsiella pneumoniae</name>
    <dbReference type="NCBI Taxonomy" id="573"/>
    <lineage>
        <taxon>Bacteria</taxon>
        <taxon>Pseudomonadati</taxon>
        <taxon>Pseudomonadota</taxon>
        <taxon>Gammaproteobacteria</taxon>
        <taxon>Enterobacterales</taxon>
        <taxon>Enterobacteriaceae</taxon>
        <taxon>Klebsiella/Raoultella group</taxon>
        <taxon>Klebsiella</taxon>
        <taxon>Klebsiella pneumoniae complex</taxon>
    </lineage>
</organism>
<accession>A0A2X3C303</accession>
<evidence type="ECO:0000313" key="2">
    <source>
        <dbReference type="Proteomes" id="UP000250675"/>
    </source>
</evidence>
<evidence type="ECO:0000313" key="1">
    <source>
        <dbReference type="EMBL" id="SQC11598.1"/>
    </source>
</evidence>
<dbReference type="AlphaFoldDB" id="A0A2X3C303"/>
<protein>
    <submittedName>
        <fullName evidence="1">Uncharacterized protein</fullName>
    </submittedName>
</protein>
<proteinExistence type="predicted"/>
<sequence length="44" mass="5129">MTTNLKFNSNYVGITRHDDTPVVHFTLNSVDPRYYVESAKNKRV</sequence>
<reference evidence="1 2" key="1">
    <citation type="submission" date="2018-06" db="EMBL/GenBank/DDBJ databases">
        <authorList>
            <consortium name="Pathogen Informatics"/>
            <person name="Doyle S."/>
        </authorList>
    </citation>
    <scope>NUCLEOTIDE SEQUENCE [LARGE SCALE GENOMIC DNA]</scope>
    <source>
        <strain evidence="1 2">NCTC9645</strain>
    </source>
</reference>
<dbReference type="EMBL" id="UASO01000003">
    <property type="protein sequence ID" value="SQC11598.1"/>
    <property type="molecule type" value="Genomic_DNA"/>
</dbReference>
<gene>
    <name evidence="1" type="ORF">NCTC9645_00661</name>
</gene>
<dbReference type="Proteomes" id="UP000250675">
    <property type="component" value="Unassembled WGS sequence"/>
</dbReference>
<name>A0A2X3C303_KLEPN</name>